<keyword evidence="6" id="KW-0863">Zinc-finger</keyword>
<dbReference type="EMBL" id="JAHUZD010000027">
    <property type="protein sequence ID" value="KAI3405834.2"/>
    <property type="molecule type" value="Genomic_DNA"/>
</dbReference>
<feature type="domain" description="N-acetyltransferase ESCO acetyl-transferase" evidence="13">
    <location>
        <begin position="181"/>
        <end position="241"/>
    </location>
</feature>
<accession>A0AAI9SZZ0</accession>
<dbReference type="SUPFAM" id="SSF55729">
    <property type="entry name" value="Acyl-CoA N-acyltransferases (Nat)"/>
    <property type="match status" value="1"/>
</dbReference>
<dbReference type="PANTHER" id="PTHR45884:SF2">
    <property type="entry name" value="N-ACETYLTRANSFERASE ECO"/>
    <property type="match status" value="1"/>
</dbReference>
<keyword evidence="10" id="KW-0012">Acyltransferase</keyword>
<keyword evidence="15" id="KW-1185">Reference proteome</keyword>
<dbReference type="PANTHER" id="PTHR45884">
    <property type="entry name" value="N-ACETYLTRANSFERASE ECO"/>
    <property type="match status" value="1"/>
</dbReference>
<comment type="subcellular location">
    <subcellularLocation>
        <location evidence="1">Nucleus</location>
    </subcellularLocation>
</comment>
<evidence type="ECO:0000259" key="12">
    <source>
        <dbReference type="Pfam" id="PF13878"/>
    </source>
</evidence>
<dbReference type="GO" id="GO:0007064">
    <property type="term" value="P:mitotic sister chromatid cohesion"/>
    <property type="evidence" value="ECO:0007669"/>
    <property type="project" value="TreeGrafter"/>
</dbReference>
<evidence type="ECO:0000256" key="9">
    <source>
        <dbReference type="ARBA" id="ARBA00023306"/>
    </source>
</evidence>
<evidence type="ECO:0000256" key="1">
    <source>
        <dbReference type="ARBA" id="ARBA00004123"/>
    </source>
</evidence>
<evidence type="ECO:0000256" key="2">
    <source>
        <dbReference type="ARBA" id="ARBA00005816"/>
    </source>
</evidence>
<proteinExistence type="inferred from homology"/>
<evidence type="ECO:0000313" key="14">
    <source>
        <dbReference type="EMBL" id="KAI3405834.2"/>
    </source>
</evidence>
<evidence type="ECO:0000256" key="10">
    <source>
        <dbReference type="ARBA" id="ARBA00023315"/>
    </source>
</evidence>
<keyword evidence="4" id="KW-0808">Transferase</keyword>
<dbReference type="GeneID" id="73379058"/>
<comment type="similarity">
    <text evidence="2">Belongs to the acetyltransferase family. ECO subfamily.</text>
</comment>
<evidence type="ECO:0000256" key="6">
    <source>
        <dbReference type="ARBA" id="ARBA00022771"/>
    </source>
</evidence>
<gene>
    <name evidence="14" type="ORF">KGF56_001441</name>
</gene>
<evidence type="ECO:0000256" key="3">
    <source>
        <dbReference type="ARBA" id="ARBA00022043"/>
    </source>
</evidence>
<evidence type="ECO:0000256" key="4">
    <source>
        <dbReference type="ARBA" id="ARBA00022679"/>
    </source>
</evidence>
<protein>
    <recommendedName>
        <fullName evidence="3">N-acetyltransferase ECO1</fullName>
    </recommendedName>
    <alternativeName>
        <fullName evidence="11">Establishment of cohesion protein 1</fullName>
    </alternativeName>
</protein>
<organism evidence="14 15">
    <name type="scientific">Candida oxycetoniae</name>
    <dbReference type="NCBI Taxonomy" id="497107"/>
    <lineage>
        <taxon>Eukaryota</taxon>
        <taxon>Fungi</taxon>
        <taxon>Dikarya</taxon>
        <taxon>Ascomycota</taxon>
        <taxon>Saccharomycotina</taxon>
        <taxon>Pichiomycetes</taxon>
        <taxon>Debaryomycetaceae</taxon>
        <taxon>Candida/Lodderomyces clade</taxon>
        <taxon>Candida</taxon>
    </lineage>
</organism>
<dbReference type="InterPro" id="IPR028009">
    <property type="entry name" value="ESCO_Acetyltransf_dom"/>
</dbReference>
<evidence type="ECO:0000313" key="15">
    <source>
        <dbReference type="Proteomes" id="UP001202479"/>
    </source>
</evidence>
<keyword evidence="7" id="KW-0862">Zinc</keyword>
<dbReference type="AlphaFoldDB" id="A0AAI9SZZ0"/>
<reference evidence="14" key="1">
    <citation type="journal article" date="2022" name="DNA Res.">
        <title>Genome analysis of five recently described species of the CUG-Ser clade uncovers Candida theae as a new hybrid lineage with pathogenic potential in the Candida parapsilosis species complex.</title>
        <authorList>
            <person name="Mixao V."/>
            <person name="Del Olmo V."/>
            <person name="Hegedusova E."/>
            <person name="Saus E."/>
            <person name="Pryszcz L."/>
            <person name="Cillingova A."/>
            <person name="Nosek J."/>
            <person name="Gabaldon T."/>
        </authorList>
    </citation>
    <scope>NUCLEOTIDE SEQUENCE</scope>
    <source>
        <strain evidence="14">CBS 10844</strain>
    </source>
</reference>
<dbReference type="Gene3D" id="3.40.630.30">
    <property type="match status" value="1"/>
</dbReference>
<dbReference type="RefSeq" id="XP_049181579.1">
    <property type="nucleotide sequence ID" value="XM_049322565.1"/>
</dbReference>
<dbReference type="Proteomes" id="UP001202479">
    <property type="component" value="Unassembled WGS sequence"/>
</dbReference>
<dbReference type="GO" id="GO:0061733">
    <property type="term" value="F:protein-lysine-acetyltransferase activity"/>
    <property type="evidence" value="ECO:0007669"/>
    <property type="project" value="TreeGrafter"/>
</dbReference>
<dbReference type="Pfam" id="PF13878">
    <property type="entry name" value="zf-C2H2_3"/>
    <property type="match status" value="1"/>
</dbReference>
<evidence type="ECO:0000256" key="5">
    <source>
        <dbReference type="ARBA" id="ARBA00022723"/>
    </source>
</evidence>
<evidence type="ECO:0000259" key="13">
    <source>
        <dbReference type="Pfam" id="PF13880"/>
    </source>
</evidence>
<sequence length="257" mass="28870">MSLSNEKPKRKVQSTLAIPIHNTMVTCPTCGMTYNSSIATDVAMHRRYHTEFSNGISWPSALATRAVLETYNIVVTVKSNKLGQLKNSVKRETKKAVVQTIDKSNKKQVEKVEQLLKMVNRELNACDDSKQWRSEKFENSKAFVLVVENKAIGVCTTDTINCGQWLVHETQFVVPNQTIKNVCIGISRIWIAPKWRQNGAARFLLNCVLKNSIYGKVLSRNQIAFSQPSHGGGLLAKSFNGVLHKSGKFLIPIYQEF</sequence>
<feature type="domain" description="N-acetyltransferase ESCO zinc-finger" evidence="12">
    <location>
        <begin position="13"/>
        <end position="50"/>
    </location>
</feature>
<dbReference type="GO" id="GO:0008270">
    <property type="term" value="F:zinc ion binding"/>
    <property type="evidence" value="ECO:0007669"/>
    <property type="project" value="UniProtKB-KW"/>
</dbReference>
<name>A0AAI9SZZ0_9ASCO</name>
<evidence type="ECO:0000256" key="8">
    <source>
        <dbReference type="ARBA" id="ARBA00023242"/>
    </source>
</evidence>
<keyword evidence="9" id="KW-0131">Cell cycle</keyword>
<dbReference type="GO" id="GO:0005634">
    <property type="term" value="C:nucleus"/>
    <property type="evidence" value="ECO:0007669"/>
    <property type="project" value="UniProtKB-SubCell"/>
</dbReference>
<dbReference type="GO" id="GO:0000785">
    <property type="term" value="C:chromatin"/>
    <property type="evidence" value="ECO:0007669"/>
    <property type="project" value="TreeGrafter"/>
</dbReference>
<keyword evidence="8" id="KW-0539">Nucleus</keyword>
<dbReference type="InterPro" id="IPR028005">
    <property type="entry name" value="AcTrfase_ESCO_Znf_dom"/>
</dbReference>
<dbReference type="InterPro" id="IPR016181">
    <property type="entry name" value="Acyl_CoA_acyltransferase"/>
</dbReference>
<evidence type="ECO:0000256" key="11">
    <source>
        <dbReference type="ARBA" id="ARBA00032212"/>
    </source>
</evidence>
<keyword evidence="5" id="KW-0479">Metal-binding</keyword>
<evidence type="ECO:0000256" key="7">
    <source>
        <dbReference type="ARBA" id="ARBA00022833"/>
    </source>
</evidence>
<dbReference type="Pfam" id="PF13880">
    <property type="entry name" value="Acetyltransf_13"/>
    <property type="match status" value="1"/>
</dbReference>
<comment type="caution">
    <text evidence="14">The sequence shown here is derived from an EMBL/GenBank/DDBJ whole genome shotgun (WGS) entry which is preliminary data.</text>
</comment>